<organism evidence="2 3">
    <name type="scientific">Arxiozyma heterogenica</name>
    <dbReference type="NCBI Taxonomy" id="278026"/>
    <lineage>
        <taxon>Eukaryota</taxon>
        <taxon>Fungi</taxon>
        <taxon>Dikarya</taxon>
        <taxon>Ascomycota</taxon>
        <taxon>Saccharomycotina</taxon>
        <taxon>Saccharomycetes</taxon>
        <taxon>Saccharomycetales</taxon>
        <taxon>Saccharomycetaceae</taxon>
        <taxon>Arxiozyma</taxon>
    </lineage>
</organism>
<protein>
    <recommendedName>
        <fullName evidence="4">ASTRA-associated protein 1</fullName>
    </recommendedName>
</protein>
<name>A0AAN7ZX93_9SACH</name>
<keyword evidence="3" id="KW-1185">Reference proteome</keyword>
<accession>A0AAN7ZX93</accession>
<gene>
    <name evidence="2" type="ORF">RI543_004183</name>
</gene>
<evidence type="ECO:0008006" key="4">
    <source>
        <dbReference type="Google" id="ProtNLM"/>
    </source>
</evidence>
<dbReference type="InterPro" id="IPR036322">
    <property type="entry name" value="WD40_repeat_dom_sf"/>
</dbReference>
<proteinExistence type="predicted"/>
<dbReference type="AlphaFoldDB" id="A0AAN7ZX93"/>
<evidence type="ECO:0000313" key="3">
    <source>
        <dbReference type="Proteomes" id="UP001306508"/>
    </source>
</evidence>
<comment type="caution">
    <text evidence="2">The sequence shown here is derived from an EMBL/GenBank/DDBJ whole genome shotgun (WGS) entry which is preliminary data.</text>
</comment>
<dbReference type="SUPFAM" id="SSF50978">
    <property type="entry name" value="WD40 repeat-like"/>
    <property type="match status" value="1"/>
</dbReference>
<evidence type="ECO:0000313" key="2">
    <source>
        <dbReference type="EMBL" id="KAK5778516.1"/>
    </source>
</evidence>
<dbReference type="Proteomes" id="UP001306508">
    <property type="component" value="Unassembled WGS sequence"/>
</dbReference>
<evidence type="ECO:0000256" key="1">
    <source>
        <dbReference type="SAM" id="MobiDB-lite"/>
    </source>
</evidence>
<feature type="region of interest" description="Disordered" evidence="1">
    <location>
        <begin position="359"/>
        <end position="381"/>
    </location>
</feature>
<dbReference type="EMBL" id="JAWIZZ010000053">
    <property type="protein sequence ID" value="KAK5778516.1"/>
    <property type="molecule type" value="Genomic_DNA"/>
</dbReference>
<feature type="compositionally biased region" description="Polar residues" evidence="1">
    <location>
        <begin position="362"/>
        <end position="381"/>
    </location>
</feature>
<sequence length="444" mass="50760">MDRLQLPHYTLRKHTTSITKLLVIDKDIIELNEELQRKCESTHITNIIPKLISTDEAGNIVLWDLITRRPIGNAVSPSGVAIIDIQLIANKYLVYLSKDYTLRILDWSKFPSDLDYIFEMNVNTLNFANFAASLDSNMETITLCCCNTQDSETIDVYHISISTKRLTRVFNHIDFYPMVKNVLQNMLNKVPDRLGMIMKFKQDLKTKTTFIGFESGIIVGYQIVLDKIVITYLSAAHFPEPVLDLYILSTQQNFQSNVPVVATNKNNDNSDMGILLSSSTNNVVIKHYYSAHVNQTSRGDNNLELITNLQVSNSERLEVKDNKIAHVAAFNQFLIWSTWNGKLFIKNVVKNTVSKYKRSKSNIRPNESSKGSLSGNPTQNNESKYMKISAMEVYQSRLGNSNEIVPLNVMVMNSSRQRRLRQFISRSWCFIGYHDGTISIYEIE</sequence>
<reference evidence="3" key="1">
    <citation type="submission" date="2023-07" db="EMBL/GenBank/DDBJ databases">
        <title>A draft genome of Kazachstania heterogenica Y-27499.</title>
        <authorList>
            <person name="Donic C."/>
            <person name="Kralova J.S."/>
            <person name="Fidel L."/>
            <person name="Ben-Dor S."/>
            <person name="Jung S."/>
        </authorList>
    </citation>
    <scope>NUCLEOTIDE SEQUENCE [LARGE SCALE GENOMIC DNA]</scope>
    <source>
        <strain evidence="3">Y27499</strain>
    </source>
</reference>